<dbReference type="GO" id="GO:0048029">
    <property type="term" value="F:monosaccharide binding"/>
    <property type="evidence" value="ECO:0007669"/>
    <property type="project" value="TreeGrafter"/>
</dbReference>
<dbReference type="EMBL" id="MNUJ01000030">
    <property type="protein sequence ID" value="OIN89673.1"/>
    <property type="molecule type" value="Genomic_DNA"/>
</dbReference>
<keyword evidence="2" id="KW-0324">Glycolysis</keyword>
<keyword evidence="3" id="KW-0413">Isomerase</keyword>
<dbReference type="GO" id="GO:0004347">
    <property type="term" value="F:glucose-6-phosphate isomerase activity"/>
    <property type="evidence" value="ECO:0007669"/>
    <property type="project" value="InterPro"/>
</dbReference>
<evidence type="ECO:0000256" key="3">
    <source>
        <dbReference type="ARBA" id="ARBA00023235"/>
    </source>
</evidence>
<dbReference type="Gene3D" id="3.40.50.10490">
    <property type="entry name" value="Glucose-6-phosphate isomerase like protein, domain 1"/>
    <property type="match status" value="2"/>
</dbReference>
<dbReference type="PANTHER" id="PTHR11469">
    <property type="entry name" value="GLUCOSE-6-PHOSPHATE ISOMERASE"/>
    <property type="match status" value="1"/>
</dbReference>
<organism evidence="4 5">
    <name type="scientific">Candidatus Berkelbacteria bacterium CG1_02_42_45</name>
    <dbReference type="NCBI Taxonomy" id="1805036"/>
    <lineage>
        <taxon>Bacteria</taxon>
        <taxon>Candidatus Berkelbacteria</taxon>
    </lineage>
</organism>
<protein>
    <recommendedName>
        <fullName evidence="6">Glucose-6-phosphate isomerase</fullName>
    </recommendedName>
</protein>
<keyword evidence="1" id="KW-0312">Gluconeogenesis</keyword>
<dbReference type="InterPro" id="IPR046348">
    <property type="entry name" value="SIS_dom_sf"/>
</dbReference>
<reference evidence="4 5" key="1">
    <citation type="journal article" date="2016" name="Environ. Microbiol.">
        <title>Genomic resolution of a cold subsurface aquifer community provides metabolic insights for novel microbes adapted to high CO concentrations.</title>
        <authorList>
            <person name="Probst A.J."/>
            <person name="Castelle C.J."/>
            <person name="Singh A."/>
            <person name="Brown C.T."/>
            <person name="Anantharaman K."/>
            <person name="Sharon I."/>
            <person name="Hug L.A."/>
            <person name="Burstein D."/>
            <person name="Emerson J.B."/>
            <person name="Thomas B.C."/>
            <person name="Banfield J.F."/>
        </authorList>
    </citation>
    <scope>NUCLEOTIDE SEQUENCE [LARGE SCALE GENOMIC DNA]</scope>
    <source>
        <strain evidence="4">CG1_02_42_45</strain>
    </source>
</reference>
<evidence type="ECO:0000256" key="2">
    <source>
        <dbReference type="ARBA" id="ARBA00023152"/>
    </source>
</evidence>
<accession>A0A1J4RQL0</accession>
<dbReference type="AlphaFoldDB" id="A0A1J4RQL0"/>
<dbReference type="GO" id="GO:0051156">
    <property type="term" value="P:glucose 6-phosphate metabolic process"/>
    <property type="evidence" value="ECO:0007669"/>
    <property type="project" value="TreeGrafter"/>
</dbReference>
<dbReference type="Proteomes" id="UP000182753">
    <property type="component" value="Unassembled WGS sequence"/>
</dbReference>
<dbReference type="GO" id="GO:0006094">
    <property type="term" value="P:gluconeogenesis"/>
    <property type="evidence" value="ECO:0007669"/>
    <property type="project" value="UniProtKB-KW"/>
</dbReference>
<evidence type="ECO:0008006" key="6">
    <source>
        <dbReference type="Google" id="ProtNLM"/>
    </source>
</evidence>
<evidence type="ECO:0000313" key="4">
    <source>
        <dbReference type="EMBL" id="OIN89673.1"/>
    </source>
</evidence>
<dbReference type="InterPro" id="IPR001672">
    <property type="entry name" value="G6P_Isomerase"/>
</dbReference>
<dbReference type="PROSITE" id="PS51463">
    <property type="entry name" value="P_GLUCOSE_ISOMERASE_3"/>
    <property type="match status" value="1"/>
</dbReference>
<dbReference type="GO" id="GO:0097367">
    <property type="term" value="F:carbohydrate derivative binding"/>
    <property type="evidence" value="ECO:0007669"/>
    <property type="project" value="InterPro"/>
</dbReference>
<dbReference type="SUPFAM" id="SSF53697">
    <property type="entry name" value="SIS domain"/>
    <property type="match status" value="1"/>
</dbReference>
<comment type="caution">
    <text evidence="4">The sequence shown here is derived from an EMBL/GenBank/DDBJ whole genome shotgun (WGS) entry which is preliminary data.</text>
</comment>
<proteinExistence type="predicted"/>
<dbReference type="GO" id="GO:0006096">
    <property type="term" value="P:glycolytic process"/>
    <property type="evidence" value="ECO:0007669"/>
    <property type="project" value="UniProtKB-KW"/>
</dbReference>
<gene>
    <name evidence="4" type="ORF">AUJ40_01520</name>
</gene>
<name>A0A1J4RQL0_9BACT</name>
<evidence type="ECO:0000313" key="5">
    <source>
        <dbReference type="Proteomes" id="UP000182753"/>
    </source>
</evidence>
<dbReference type="GO" id="GO:0005829">
    <property type="term" value="C:cytosol"/>
    <property type="evidence" value="ECO:0007669"/>
    <property type="project" value="TreeGrafter"/>
</dbReference>
<sequence>MKILDLKLQNNVPDDWSQFFDYNEDIDYLKREAEKNDFDFENVIVIGNGGSVTSFKAFDGALCSDKNCWIIDSPDPALLRKVKRECPADKTVVLAISKSGNTLGVIEALMSFVNYKIVVLTEGEDGALRQIAQKMNWQIVEHPNISGRYSGATSAGLFPALLAGMDIEKIAAGIKNGYKQKKPAYALAKYYFDLEHKGYVEVYVSAYSWILSDFRTLIIQLMHESVCKNGKGQTFYFSEAPESQHHTNQRFFGGKKNVIGTFIIAREWFDLPAGRHGDRKIEVPQKIADLNLKGLELSKLEKITYQQALLAEYHGTKTEANRLKIPNITIELPEITNETVGELLAFWQLVAYYSAILRNVDPFNEPAVTNSKNITIEEIKKL</sequence>
<dbReference type="PANTHER" id="PTHR11469:SF1">
    <property type="entry name" value="GLUCOSE-6-PHOSPHATE ISOMERASE"/>
    <property type="match status" value="1"/>
</dbReference>
<evidence type="ECO:0000256" key="1">
    <source>
        <dbReference type="ARBA" id="ARBA00022432"/>
    </source>
</evidence>